<dbReference type="GO" id="GO:0000070">
    <property type="term" value="P:mitotic sister chromatid segregation"/>
    <property type="evidence" value="ECO:0007669"/>
    <property type="project" value="InterPro"/>
</dbReference>
<dbReference type="EMBL" id="JOKZ01000053">
    <property type="protein sequence ID" value="KKP05284.1"/>
    <property type="molecule type" value="Genomic_DNA"/>
</dbReference>
<dbReference type="GO" id="GO:0000444">
    <property type="term" value="C:MIS12/MIND type complex"/>
    <property type="evidence" value="ECO:0007669"/>
    <property type="project" value="TreeGrafter"/>
</dbReference>
<feature type="compositionally biased region" description="Basic residues" evidence="1">
    <location>
        <begin position="40"/>
        <end position="60"/>
    </location>
</feature>
<organism evidence="2 3">
    <name type="scientific">Trichoderma harzianum</name>
    <name type="common">Hypocrea lixii</name>
    <dbReference type="NCBI Taxonomy" id="5544"/>
    <lineage>
        <taxon>Eukaryota</taxon>
        <taxon>Fungi</taxon>
        <taxon>Dikarya</taxon>
        <taxon>Ascomycota</taxon>
        <taxon>Pezizomycotina</taxon>
        <taxon>Sordariomycetes</taxon>
        <taxon>Hypocreomycetidae</taxon>
        <taxon>Hypocreales</taxon>
        <taxon>Hypocreaceae</taxon>
        <taxon>Trichoderma</taxon>
    </lineage>
</organism>
<sequence length="284" mass="31412">PPSPTNPSTVWSALLQALQNLALRTGKTTRTDAPPNGRITQHKLPRKKKQKKKRAAHHLSQHMDSESVVSQVQRKIELQSPEDLAYLITNVRNAAVEHLNEAFPPVEGAEEDELRIQIELLVNEYINKTFSLAAPNLIINGLPVSPDVLRGSASTPDTVYEPFDTRKRRQVADLITQEEKLLEDVAALKRSVPAKVAADHAERVRAAMRQDDDDLHDRVARDAAAAQREAGSLGVAQLQRQEGVEAGFKSAVQGLNRLKRDMPAVVAKMERARVAGEYVVTKGR</sequence>
<evidence type="ECO:0000313" key="2">
    <source>
        <dbReference type="EMBL" id="KKP05284.1"/>
    </source>
</evidence>
<feature type="non-terminal residue" evidence="2">
    <location>
        <position position="1"/>
    </location>
</feature>
<name>A0A0G0AKE4_TRIHA</name>
<gene>
    <name evidence="2" type="ORF">THAR02_02615</name>
</gene>
<dbReference type="PANTHER" id="PTHR31749">
    <property type="entry name" value="KINETOCHORE-ASSOCIATED PROTEIN NSL1 HOMOLOG"/>
    <property type="match status" value="1"/>
</dbReference>
<proteinExistence type="predicted"/>
<evidence type="ECO:0000256" key="1">
    <source>
        <dbReference type="SAM" id="MobiDB-lite"/>
    </source>
</evidence>
<reference evidence="3" key="1">
    <citation type="journal article" date="2015" name="Genome Announc.">
        <title>Draft whole-genome sequence of the biocontrol agent Trichoderma harzianum T6776.</title>
        <authorList>
            <person name="Baroncelli R."/>
            <person name="Piaggeschi G."/>
            <person name="Fiorini L."/>
            <person name="Bertolini E."/>
            <person name="Zapparata A."/>
            <person name="Pe M.E."/>
            <person name="Sarrocco S."/>
            <person name="Vannacci G."/>
        </authorList>
    </citation>
    <scope>NUCLEOTIDE SEQUENCE [LARGE SCALE GENOMIC DNA]</scope>
    <source>
        <strain evidence="3">T6776</strain>
    </source>
</reference>
<comment type="caution">
    <text evidence="2">The sequence shown here is derived from an EMBL/GenBank/DDBJ whole genome shotgun (WGS) entry which is preliminary data.</text>
</comment>
<dbReference type="Pfam" id="PF08641">
    <property type="entry name" value="Mis14"/>
    <property type="match status" value="1"/>
</dbReference>
<dbReference type="AlphaFoldDB" id="A0A0G0AKE4"/>
<dbReference type="PANTHER" id="PTHR31749:SF3">
    <property type="entry name" value="KINETOCHORE-ASSOCIATED PROTEIN NSL1 HOMOLOG"/>
    <property type="match status" value="1"/>
</dbReference>
<dbReference type="Proteomes" id="UP000034112">
    <property type="component" value="Unassembled WGS sequence"/>
</dbReference>
<feature type="region of interest" description="Disordered" evidence="1">
    <location>
        <begin position="26"/>
        <end position="68"/>
    </location>
</feature>
<evidence type="ECO:0000313" key="3">
    <source>
        <dbReference type="Proteomes" id="UP000034112"/>
    </source>
</evidence>
<dbReference type="OrthoDB" id="2135762at2759"/>
<accession>A0A0G0AKE4</accession>
<dbReference type="OMA" id="EVQRNWE"/>
<protein>
    <recommendedName>
        <fullName evidence="4">Kinetochore protein mis14</fullName>
    </recommendedName>
</protein>
<dbReference type="InterPro" id="IPR013950">
    <property type="entry name" value="Mis14/Nsl1"/>
</dbReference>
<evidence type="ECO:0008006" key="4">
    <source>
        <dbReference type="Google" id="ProtNLM"/>
    </source>
</evidence>